<evidence type="ECO:0000313" key="2">
    <source>
        <dbReference type="Proteomes" id="UP000002033"/>
    </source>
</evidence>
<dbReference type="Proteomes" id="UP000002033">
    <property type="component" value="Chromosome"/>
</dbReference>
<dbReference type="HOGENOM" id="CLU_3118676_0_0_5"/>
<sequence>MLISKLSQFLAEVGAKGFVNVEYRHRLLLLAKEAVKRVGEDFRLRLRRPE</sequence>
<gene>
    <name evidence="1" type="ordered locus">Hden_0821</name>
</gene>
<dbReference type="AlphaFoldDB" id="D8JTS6"/>
<keyword evidence="2" id="KW-1185">Reference proteome</keyword>
<dbReference type="KEGG" id="hdn:Hden_0821"/>
<protein>
    <submittedName>
        <fullName evidence="1">Uncharacterized protein</fullName>
    </submittedName>
</protein>
<organism evidence="1 2">
    <name type="scientific">Hyphomicrobium denitrificans (strain ATCC 51888 / DSM 1869 / NCIMB 11706 / TK 0415)</name>
    <dbReference type="NCBI Taxonomy" id="582899"/>
    <lineage>
        <taxon>Bacteria</taxon>
        <taxon>Pseudomonadati</taxon>
        <taxon>Pseudomonadota</taxon>
        <taxon>Alphaproteobacteria</taxon>
        <taxon>Hyphomicrobiales</taxon>
        <taxon>Hyphomicrobiaceae</taxon>
        <taxon>Hyphomicrobium</taxon>
    </lineage>
</organism>
<dbReference type="EMBL" id="CP002083">
    <property type="protein sequence ID" value="ADJ22638.1"/>
    <property type="molecule type" value="Genomic_DNA"/>
</dbReference>
<reference evidence="2" key="1">
    <citation type="journal article" date="2011" name="J. Bacteriol.">
        <title>Genome sequences of eight morphologically diverse alphaproteobacteria.</title>
        <authorList>
            <consortium name="US DOE Joint Genome Institute"/>
            <person name="Brown P.J."/>
            <person name="Kysela D.T."/>
            <person name="Buechlein A."/>
            <person name="Hemmerich C."/>
            <person name="Brun Y.V."/>
        </authorList>
    </citation>
    <scope>NUCLEOTIDE SEQUENCE [LARGE SCALE GENOMIC DNA]</scope>
    <source>
        <strain evidence="2">ATCC 51888 / DSM 1869 / NCIB 11706 / TK 0415</strain>
    </source>
</reference>
<proteinExistence type="predicted"/>
<evidence type="ECO:0000313" key="1">
    <source>
        <dbReference type="EMBL" id="ADJ22638.1"/>
    </source>
</evidence>
<name>D8JTS6_HYPDA</name>
<accession>D8JTS6</accession>